<evidence type="ECO:0000256" key="4">
    <source>
        <dbReference type="SAM" id="MobiDB-lite"/>
    </source>
</evidence>
<dbReference type="InterPro" id="IPR036388">
    <property type="entry name" value="WH-like_DNA-bd_sf"/>
</dbReference>
<dbReference type="Proteomes" id="UP001153069">
    <property type="component" value="Unassembled WGS sequence"/>
</dbReference>
<comment type="subcellular location">
    <subcellularLocation>
        <location evidence="1">Nucleus</location>
    </subcellularLocation>
</comment>
<name>A0A9N8HQ64_9STRA</name>
<proteinExistence type="predicted"/>
<dbReference type="GO" id="GO:0043565">
    <property type="term" value="F:sequence-specific DNA binding"/>
    <property type="evidence" value="ECO:0007669"/>
    <property type="project" value="InterPro"/>
</dbReference>
<feature type="compositionally biased region" description="Low complexity" evidence="4">
    <location>
        <begin position="39"/>
        <end position="57"/>
    </location>
</feature>
<evidence type="ECO:0000259" key="5">
    <source>
        <dbReference type="Pfam" id="PF00447"/>
    </source>
</evidence>
<gene>
    <name evidence="6" type="ORF">SEMRO_1254_G256440.1</name>
</gene>
<dbReference type="InterPro" id="IPR000232">
    <property type="entry name" value="HSF_DNA-bd"/>
</dbReference>
<dbReference type="EMBL" id="CAICTM010001252">
    <property type="protein sequence ID" value="CAB9521966.1"/>
    <property type="molecule type" value="Genomic_DNA"/>
</dbReference>
<reference evidence="6" key="1">
    <citation type="submission" date="2020-06" db="EMBL/GenBank/DDBJ databases">
        <authorList>
            <consortium name="Plant Systems Biology data submission"/>
        </authorList>
    </citation>
    <scope>NUCLEOTIDE SEQUENCE</scope>
    <source>
        <strain evidence="6">D6</strain>
    </source>
</reference>
<evidence type="ECO:0000256" key="3">
    <source>
        <dbReference type="ARBA" id="ARBA00023242"/>
    </source>
</evidence>
<dbReference type="PANTHER" id="PTHR35310">
    <property type="entry name" value="CELL WALL INTEGRITY/STRESS RESPONSE COMPONENT-LIKE PROTEIN"/>
    <property type="match status" value="1"/>
</dbReference>
<protein>
    <recommendedName>
        <fullName evidence="5">HSF-type DNA-binding domain-containing protein</fullName>
    </recommendedName>
</protein>
<feature type="compositionally biased region" description="Polar residues" evidence="4">
    <location>
        <begin position="494"/>
        <end position="517"/>
    </location>
</feature>
<accession>A0A9N8HQ64</accession>
<dbReference type="SUPFAM" id="SSF46785">
    <property type="entry name" value="Winged helix' DNA-binding domain"/>
    <property type="match status" value="1"/>
</dbReference>
<comment type="caution">
    <text evidence="6">The sequence shown here is derived from an EMBL/GenBank/DDBJ whole genome shotgun (WGS) entry which is preliminary data.</text>
</comment>
<feature type="compositionally biased region" description="Low complexity" evidence="4">
    <location>
        <begin position="470"/>
        <end position="481"/>
    </location>
</feature>
<feature type="compositionally biased region" description="Basic and acidic residues" evidence="4">
    <location>
        <begin position="482"/>
        <end position="491"/>
    </location>
</feature>
<organism evidence="6 7">
    <name type="scientific">Seminavis robusta</name>
    <dbReference type="NCBI Taxonomy" id="568900"/>
    <lineage>
        <taxon>Eukaryota</taxon>
        <taxon>Sar</taxon>
        <taxon>Stramenopiles</taxon>
        <taxon>Ochrophyta</taxon>
        <taxon>Bacillariophyta</taxon>
        <taxon>Bacillariophyceae</taxon>
        <taxon>Bacillariophycidae</taxon>
        <taxon>Naviculales</taxon>
        <taxon>Naviculaceae</taxon>
        <taxon>Seminavis</taxon>
    </lineage>
</organism>
<feature type="region of interest" description="Disordered" evidence="4">
    <location>
        <begin position="470"/>
        <end position="517"/>
    </location>
</feature>
<keyword evidence="2" id="KW-0238">DNA-binding</keyword>
<dbReference type="PANTHER" id="PTHR35310:SF1">
    <property type="entry name" value="CELL WALL INTEGRITY_STRESS RESPONSE COMPONENT-LIKE PROTEIN"/>
    <property type="match status" value="1"/>
</dbReference>
<evidence type="ECO:0000313" key="7">
    <source>
        <dbReference type="Proteomes" id="UP001153069"/>
    </source>
</evidence>
<sequence length="517" mass="55844">MKRGEGSPSSKGSDEVGETAQAPRPSLKRQKQGDSDSEAPPAQAPQAQAQAQAPSSPDALKMPPAGPVGAESSATADGGLTRAGAPSLPSASSPPVAAAASARKPAASATASTHVPAAITAAAMMPQDSIPSKGGPRIRLPDKLIEYLNNEVEQDVLWWQPGGDGFAFDSTTMQSNFLDKHFEGTKLKSFIRSLNRWGFRRIFYATLPKTVYSFHHPLFKKDSPELTRQMKMLSYSGQQAMEMEEFNRQQREGAFSLPGSPQPAPPAAAVPAPPSIPVPQVQPPPAAALAQAAVQQGVAQSLSLLTNPLFADQVLRTMQGQQLLQQQQQIQQQLNLAQLQQQQQQQQQPQQNMAQNLLLQSVINMVQPAQQQQAQAPQQQQQQQQVMLQPAQQLALAMHPQLQQSQQLTIPVLPTNNTTPANNAQMFLPFHQAQQNAALIQYLNSQQRMDSTNNNGQLVGGIAQQSAISGTNINNTSTTATESREEEKERSLSNLQENSSDSTNEENVYNQPEGKSS</sequence>
<feature type="region of interest" description="Disordered" evidence="4">
    <location>
        <begin position="1"/>
        <end position="99"/>
    </location>
</feature>
<keyword evidence="3" id="KW-0539">Nucleus</keyword>
<dbReference type="AlphaFoldDB" id="A0A9N8HQ64"/>
<feature type="compositionally biased region" description="Low complexity" evidence="4">
    <location>
        <begin position="83"/>
        <end position="99"/>
    </location>
</feature>
<dbReference type="GO" id="GO:0003700">
    <property type="term" value="F:DNA-binding transcription factor activity"/>
    <property type="evidence" value="ECO:0007669"/>
    <property type="project" value="InterPro"/>
</dbReference>
<evidence type="ECO:0000256" key="2">
    <source>
        <dbReference type="ARBA" id="ARBA00023125"/>
    </source>
</evidence>
<keyword evidence="7" id="KW-1185">Reference proteome</keyword>
<feature type="domain" description="HSF-type DNA-binding" evidence="5">
    <location>
        <begin position="142"/>
        <end position="231"/>
    </location>
</feature>
<dbReference type="Pfam" id="PF00447">
    <property type="entry name" value="HSF_DNA-bind"/>
    <property type="match status" value="1"/>
</dbReference>
<dbReference type="OrthoDB" id="60033at2759"/>
<evidence type="ECO:0000256" key="1">
    <source>
        <dbReference type="ARBA" id="ARBA00004123"/>
    </source>
</evidence>
<evidence type="ECO:0000313" key="6">
    <source>
        <dbReference type="EMBL" id="CAB9521966.1"/>
    </source>
</evidence>
<dbReference type="GO" id="GO:0005634">
    <property type="term" value="C:nucleus"/>
    <property type="evidence" value="ECO:0007669"/>
    <property type="project" value="UniProtKB-SubCell"/>
</dbReference>
<dbReference type="InterPro" id="IPR036390">
    <property type="entry name" value="WH_DNA-bd_sf"/>
</dbReference>
<dbReference type="Gene3D" id="1.10.10.10">
    <property type="entry name" value="Winged helix-like DNA-binding domain superfamily/Winged helix DNA-binding domain"/>
    <property type="match status" value="1"/>
</dbReference>